<reference evidence="3" key="2">
    <citation type="submission" date="2025-09" db="UniProtKB">
        <authorList>
            <consortium name="Ensembl"/>
        </authorList>
    </citation>
    <scope>IDENTIFICATION</scope>
</reference>
<dbReference type="PANTHER" id="PTHR12312:SF16">
    <property type="entry name" value="TWISTED GASTRULATION PROTEIN HOMOLOG 1-A-RELATED"/>
    <property type="match status" value="1"/>
</dbReference>
<reference evidence="3" key="1">
    <citation type="submission" date="2025-08" db="UniProtKB">
        <authorList>
            <consortium name="Ensembl"/>
        </authorList>
    </citation>
    <scope>IDENTIFICATION</scope>
</reference>
<feature type="domain" description="Tsg N-terminal" evidence="2">
    <location>
        <begin position="24"/>
        <end position="76"/>
    </location>
</feature>
<organism evidence="3 4">
    <name type="scientific">Cyprinus carpio carpio</name>
    <dbReference type="NCBI Taxonomy" id="630221"/>
    <lineage>
        <taxon>Eukaryota</taxon>
        <taxon>Metazoa</taxon>
        <taxon>Chordata</taxon>
        <taxon>Craniata</taxon>
        <taxon>Vertebrata</taxon>
        <taxon>Euteleostomi</taxon>
        <taxon>Actinopterygii</taxon>
        <taxon>Neopterygii</taxon>
        <taxon>Teleostei</taxon>
        <taxon>Ostariophysi</taxon>
        <taxon>Cypriniformes</taxon>
        <taxon>Cyprinidae</taxon>
        <taxon>Cyprininae</taxon>
        <taxon>Cyprinus</taxon>
    </lineage>
</organism>
<dbReference type="Proteomes" id="UP001108240">
    <property type="component" value="Unplaced"/>
</dbReference>
<dbReference type="InterPro" id="IPR057635">
    <property type="entry name" value="Tsg_N"/>
</dbReference>
<evidence type="ECO:0000256" key="1">
    <source>
        <dbReference type="SAM" id="SignalP"/>
    </source>
</evidence>
<dbReference type="OMA" id="SCCKECV"/>
<dbReference type="GO" id="GO:0030510">
    <property type="term" value="P:regulation of BMP signaling pathway"/>
    <property type="evidence" value="ECO:0007669"/>
    <property type="project" value="TreeGrafter"/>
</dbReference>
<dbReference type="Ensembl" id="ENSCCRT00000120406.1">
    <property type="protein sequence ID" value="ENSCCRP00000179352.1"/>
    <property type="gene ID" value="ENSCCRG00000065021.1"/>
</dbReference>
<dbReference type="PANTHER" id="PTHR12312">
    <property type="entry name" value="TWISTED GASTRULATION PROTEIN HOMOLOG 1-A-RELATED"/>
    <property type="match status" value="1"/>
</dbReference>
<dbReference type="GO" id="GO:0005615">
    <property type="term" value="C:extracellular space"/>
    <property type="evidence" value="ECO:0007669"/>
    <property type="project" value="TreeGrafter"/>
</dbReference>
<dbReference type="AlphaFoldDB" id="A0A9J8DAH0"/>
<evidence type="ECO:0000259" key="2">
    <source>
        <dbReference type="Pfam" id="PF23782"/>
    </source>
</evidence>
<keyword evidence="4" id="KW-1185">Reference proteome</keyword>
<accession>A0A9J8DAH0</accession>
<proteinExistence type="predicted"/>
<feature type="chain" id="PRO_5039908554" description="Tsg N-terminal domain-containing protein" evidence="1">
    <location>
        <begin position="25"/>
        <end position="160"/>
    </location>
</feature>
<keyword evidence="1" id="KW-0732">Signal</keyword>
<sequence>FGMQPSPSSSSVFLLLSSVSLALACNKALCAGDVSKCLIQVRVSLSDVNCSCCKECVMCVCSLWEQCCDCVGKNSRKHTHTQSAVLLVSFPAAEELSYLQNLLSFLETLEDSHHNISLPGNSIHDSYNTRGEEHHTPHASANHSNMMIYCSRNISDYYQC</sequence>
<name>A0A9J8DAH0_CYPCA</name>
<protein>
    <recommendedName>
        <fullName evidence="2">Tsg N-terminal domain-containing protein</fullName>
    </recommendedName>
</protein>
<evidence type="ECO:0000313" key="3">
    <source>
        <dbReference type="Ensembl" id="ENSCCRP00000179352.1"/>
    </source>
</evidence>
<dbReference type="InterPro" id="IPR006761">
    <property type="entry name" value="Tsg"/>
</dbReference>
<dbReference type="Pfam" id="PF23782">
    <property type="entry name" value="Tsg_N"/>
    <property type="match status" value="1"/>
</dbReference>
<evidence type="ECO:0000313" key="4">
    <source>
        <dbReference type="Proteomes" id="UP001108240"/>
    </source>
</evidence>
<feature type="signal peptide" evidence="1">
    <location>
        <begin position="1"/>
        <end position="24"/>
    </location>
</feature>